<name>A0ABU7DBY3_9TELE</name>
<keyword evidence="3" id="KW-1185">Reference proteome</keyword>
<organism evidence="2 3">
    <name type="scientific">Characodon lateralis</name>
    <dbReference type="NCBI Taxonomy" id="208331"/>
    <lineage>
        <taxon>Eukaryota</taxon>
        <taxon>Metazoa</taxon>
        <taxon>Chordata</taxon>
        <taxon>Craniata</taxon>
        <taxon>Vertebrata</taxon>
        <taxon>Euteleostomi</taxon>
        <taxon>Actinopterygii</taxon>
        <taxon>Neopterygii</taxon>
        <taxon>Teleostei</taxon>
        <taxon>Neoteleostei</taxon>
        <taxon>Acanthomorphata</taxon>
        <taxon>Ovalentaria</taxon>
        <taxon>Atherinomorphae</taxon>
        <taxon>Cyprinodontiformes</taxon>
        <taxon>Goodeidae</taxon>
        <taxon>Characodon</taxon>
    </lineage>
</organism>
<dbReference type="Proteomes" id="UP001352852">
    <property type="component" value="Unassembled WGS sequence"/>
</dbReference>
<gene>
    <name evidence="2" type="ORF">CHARACLAT_023075</name>
</gene>
<feature type="non-terminal residue" evidence="2">
    <location>
        <position position="1"/>
    </location>
</feature>
<reference evidence="2 3" key="1">
    <citation type="submission" date="2021-06" db="EMBL/GenBank/DDBJ databases">
        <authorList>
            <person name="Palmer J.M."/>
        </authorList>
    </citation>
    <scope>NUCLEOTIDE SEQUENCE [LARGE SCALE GENOMIC DNA]</scope>
    <source>
        <strain evidence="2 3">CL_MEX2019</strain>
        <tissue evidence="2">Muscle</tissue>
    </source>
</reference>
<protein>
    <submittedName>
        <fullName evidence="2">Uncharacterized protein</fullName>
    </submittedName>
</protein>
<feature type="region of interest" description="Disordered" evidence="1">
    <location>
        <begin position="13"/>
        <end position="55"/>
    </location>
</feature>
<comment type="caution">
    <text evidence="2">The sequence shown here is derived from an EMBL/GenBank/DDBJ whole genome shotgun (WGS) entry which is preliminary data.</text>
</comment>
<sequence length="55" mass="6108">PHPEQLRLLVGSYLKTGPPSNEPLHTPINSDSHPRLSAFSQPGSLPSPWRSRPNR</sequence>
<proteinExistence type="predicted"/>
<dbReference type="EMBL" id="JAHUTJ010018802">
    <property type="protein sequence ID" value="MED6271709.1"/>
    <property type="molecule type" value="Genomic_DNA"/>
</dbReference>
<accession>A0ABU7DBY3</accession>
<evidence type="ECO:0000256" key="1">
    <source>
        <dbReference type="SAM" id="MobiDB-lite"/>
    </source>
</evidence>
<evidence type="ECO:0000313" key="2">
    <source>
        <dbReference type="EMBL" id="MED6271709.1"/>
    </source>
</evidence>
<evidence type="ECO:0000313" key="3">
    <source>
        <dbReference type="Proteomes" id="UP001352852"/>
    </source>
</evidence>